<proteinExistence type="predicted"/>
<sequence>MRQPLSSRRGTASLVTEREPGQCRQCGQDLHGAEDPREETLASARAKVDRLRLDLGDLQRTPTTAGKAADAAEEAAAQALALRDSYEPDHLAPARQAAQRAEKKAFGLSGGVSLSGGTAADVHHLA</sequence>
<name>A0A4Y3RKY6_9ACTN</name>
<feature type="region of interest" description="Disordered" evidence="1">
    <location>
        <begin position="90"/>
        <end position="126"/>
    </location>
</feature>
<feature type="compositionally biased region" description="Polar residues" evidence="1">
    <location>
        <begin position="1"/>
        <end position="14"/>
    </location>
</feature>
<evidence type="ECO:0000256" key="1">
    <source>
        <dbReference type="SAM" id="MobiDB-lite"/>
    </source>
</evidence>
<accession>A0A4Y3RKY6</accession>
<evidence type="ECO:0000313" key="2">
    <source>
        <dbReference type="EMBL" id="GEB57377.1"/>
    </source>
</evidence>
<gene>
    <name evidence="2" type="ORF">SGA01_29820</name>
</gene>
<keyword evidence="3" id="KW-1185">Reference proteome</keyword>
<feature type="region of interest" description="Disordered" evidence="1">
    <location>
        <begin position="1"/>
        <end position="44"/>
    </location>
</feature>
<dbReference type="Proteomes" id="UP000315226">
    <property type="component" value="Unassembled WGS sequence"/>
</dbReference>
<feature type="compositionally biased region" description="Basic and acidic residues" evidence="1">
    <location>
        <begin position="31"/>
        <end position="44"/>
    </location>
</feature>
<dbReference type="AlphaFoldDB" id="A0A4Y3RKY6"/>
<dbReference type="EMBL" id="BJMN01000017">
    <property type="protein sequence ID" value="GEB57377.1"/>
    <property type="molecule type" value="Genomic_DNA"/>
</dbReference>
<protein>
    <submittedName>
        <fullName evidence="2">Uncharacterized protein</fullName>
    </submittedName>
</protein>
<reference evidence="2 3" key="1">
    <citation type="submission" date="2019-06" db="EMBL/GenBank/DDBJ databases">
        <title>Whole genome shotgun sequence of Streptomyces gardneri NBRC 12865.</title>
        <authorList>
            <person name="Hosoyama A."/>
            <person name="Uohara A."/>
            <person name="Ohji S."/>
            <person name="Ichikawa N."/>
        </authorList>
    </citation>
    <scope>NUCLEOTIDE SEQUENCE [LARGE SCALE GENOMIC DNA]</scope>
    <source>
        <strain evidence="2 3">NBRC 12865</strain>
    </source>
</reference>
<organism evidence="2 3">
    <name type="scientific">Streptomyces gardneri</name>
    <dbReference type="NCBI Taxonomy" id="66892"/>
    <lineage>
        <taxon>Bacteria</taxon>
        <taxon>Bacillati</taxon>
        <taxon>Actinomycetota</taxon>
        <taxon>Actinomycetes</taxon>
        <taxon>Kitasatosporales</taxon>
        <taxon>Streptomycetaceae</taxon>
        <taxon>Streptomyces</taxon>
    </lineage>
</organism>
<evidence type="ECO:0000313" key="3">
    <source>
        <dbReference type="Proteomes" id="UP000315226"/>
    </source>
</evidence>
<comment type="caution">
    <text evidence="2">The sequence shown here is derived from an EMBL/GenBank/DDBJ whole genome shotgun (WGS) entry which is preliminary data.</text>
</comment>